<evidence type="ECO:0000313" key="10">
    <source>
        <dbReference type="EMBL" id="CAF4306963.1"/>
    </source>
</evidence>
<keyword evidence="4 7" id="KW-0862">Zinc</keyword>
<keyword evidence="2 7" id="KW-0479">Metal-binding</keyword>
<feature type="binding site" evidence="7">
    <location>
        <position position="28"/>
    </location>
    <ligand>
        <name>Ca(2+)</name>
        <dbReference type="ChEBI" id="CHEBI:29108"/>
        <label>3</label>
    </ligand>
</feature>
<evidence type="ECO:0000256" key="5">
    <source>
        <dbReference type="ARBA" id="ARBA00023049"/>
    </source>
</evidence>
<evidence type="ECO:0000313" key="9">
    <source>
        <dbReference type="EMBL" id="CAF4185997.1"/>
    </source>
</evidence>
<evidence type="ECO:0000256" key="3">
    <source>
        <dbReference type="ARBA" id="ARBA00022801"/>
    </source>
</evidence>
<keyword evidence="1" id="KW-0645">Protease</keyword>
<evidence type="ECO:0000256" key="6">
    <source>
        <dbReference type="PIRSR" id="PIRSR621190-1"/>
    </source>
</evidence>
<feature type="binding site" evidence="7">
    <location>
        <position position="23"/>
    </location>
    <ligand>
        <name>Zn(2+)</name>
        <dbReference type="ChEBI" id="CHEBI:29105"/>
        <label>1</label>
    </ligand>
</feature>
<evidence type="ECO:0000256" key="7">
    <source>
        <dbReference type="PIRSR" id="PIRSR621190-2"/>
    </source>
</evidence>
<organism evidence="9 11">
    <name type="scientific">Rotaria magnacalcarata</name>
    <dbReference type="NCBI Taxonomy" id="392030"/>
    <lineage>
        <taxon>Eukaryota</taxon>
        <taxon>Metazoa</taxon>
        <taxon>Spiralia</taxon>
        <taxon>Gnathifera</taxon>
        <taxon>Rotifera</taxon>
        <taxon>Eurotatoria</taxon>
        <taxon>Bdelloidea</taxon>
        <taxon>Philodinida</taxon>
        <taxon>Philodinidae</taxon>
        <taxon>Rotaria</taxon>
    </lineage>
</organism>
<feature type="binding site" evidence="7">
    <location>
        <position position="74"/>
    </location>
    <ligand>
        <name>Zn(2+)</name>
        <dbReference type="ChEBI" id="CHEBI:29105"/>
        <label>2</label>
        <note>catalytic</note>
    </ligand>
</feature>
<dbReference type="EMBL" id="CAJOBJ010037320">
    <property type="protein sequence ID" value="CAF4306963.1"/>
    <property type="molecule type" value="Genomic_DNA"/>
</dbReference>
<feature type="binding site" evidence="7">
    <location>
        <position position="51"/>
    </location>
    <ligand>
        <name>Ca(2+)</name>
        <dbReference type="ChEBI" id="CHEBI:29108"/>
        <label>3</label>
    </ligand>
</feature>
<dbReference type="Proteomes" id="UP000681967">
    <property type="component" value="Unassembled WGS sequence"/>
</dbReference>
<dbReference type="PANTHER" id="PTHR10201">
    <property type="entry name" value="MATRIX METALLOPROTEINASE"/>
    <property type="match status" value="1"/>
</dbReference>
<dbReference type="GO" id="GO:0008270">
    <property type="term" value="F:zinc ion binding"/>
    <property type="evidence" value="ECO:0007669"/>
    <property type="project" value="InterPro"/>
</dbReference>
<feature type="binding site" evidence="7">
    <location>
        <position position="80"/>
    </location>
    <ligand>
        <name>Zn(2+)</name>
        <dbReference type="ChEBI" id="CHEBI:29105"/>
        <label>2</label>
        <note>catalytic</note>
    </ligand>
</feature>
<dbReference type="Pfam" id="PF00413">
    <property type="entry name" value="Peptidase_M10"/>
    <property type="match status" value="1"/>
</dbReference>
<feature type="active site" evidence="6">
    <location>
        <position position="71"/>
    </location>
</feature>
<dbReference type="GO" id="GO:0004222">
    <property type="term" value="F:metalloendopeptidase activity"/>
    <property type="evidence" value="ECO:0007669"/>
    <property type="project" value="InterPro"/>
</dbReference>
<feature type="binding site" evidence="7">
    <location>
        <position position="29"/>
    </location>
    <ligand>
        <name>Ca(2+)</name>
        <dbReference type="ChEBI" id="CHEBI:29108"/>
        <label>3</label>
    </ligand>
</feature>
<dbReference type="SUPFAM" id="SSF55486">
    <property type="entry name" value="Metalloproteases ('zincins'), catalytic domain"/>
    <property type="match status" value="1"/>
</dbReference>
<accession>A0A8S2RSF7</accession>
<feature type="binding site" evidence="7">
    <location>
        <position position="46"/>
    </location>
    <ligand>
        <name>Zn(2+)</name>
        <dbReference type="ChEBI" id="CHEBI:29105"/>
        <label>1</label>
    </ligand>
</feature>
<dbReference type="PANTHER" id="PTHR10201:SF323">
    <property type="entry name" value="MATRIX METALLOPROTEINASE-21"/>
    <property type="match status" value="1"/>
</dbReference>
<feature type="binding site" evidence="7">
    <location>
        <position position="70"/>
    </location>
    <ligand>
        <name>Zn(2+)</name>
        <dbReference type="ChEBI" id="CHEBI:29105"/>
        <label>2</label>
        <note>catalytic</note>
    </ligand>
</feature>
<feature type="binding site" evidence="7">
    <location>
        <position position="88"/>
    </location>
    <ligand>
        <name>Zn(2+)</name>
        <dbReference type="ChEBI" id="CHEBI:29105"/>
        <label>2</label>
        <note>catalytic</note>
    </ligand>
</feature>
<dbReference type="EMBL" id="CAJOBH010015221">
    <property type="protein sequence ID" value="CAF4185997.1"/>
    <property type="molecule type" value="Genomic_DNA"/>
</dbReference>
<evidence type="ECO:0000256" key="4">
    <source>
        <dbReference type="ARBA" id="ARBA00022833"/>
    </source>
</evidence>
<evidence type="ECO:0000313" key="11">
    <source>
        <dbReference type="Proteomes" id="UP000681967"/>
    </source>
</evidence>
<dbReference type="GO" id="GO:0031012">
    <property type="term" value="C:extracellular matrix"/>
    <property type="evidence" value="ECO:0007669"/>
    <property type="project" value="InterPro"/>
</dbReference>
<evidence type="ECO:0000256" key="2">
    <source>
        <dbReference type="ARBA" id="ARBA00022723"/>
    </source>
</evidence>
<dbReference type="PRINTS" id="PR00138">
    <property type="entry name" value="MATRIXIN"/>
</dbReference>
<dbReference type="GO" id="GO:0006508">
    <property type="term" value="P:proteolysis"/>
    <property type="evidence" value="ECO:0007669"/>
    <property type="project" value="UniProtKB-KW"/>
</dbReference>
<feature type="non-terminal residue" evidence="9">
    <location>
        <position position="88"/>
    </location>
</feature>
<feature type="binding site" evidence="7">
    <location>
        <position position="36"/>
    </location>
    <ligand>
        <name>Zn(2+)</name>
        <dbReference type="ChEBI" id="CHEBI:29105"/>
        <label>1</label>
    </ligand>
</feature>
<gene>
    <name evidence="9" type="ORF">BYL167_LOCUS23026</name>
    <name evidence="10" type="ORF">GIL414_LOCUS26110</name>
</gene>
<comment type="caution">
    <text evidence="9">The sequence shown here is derived from an EMBL/GenBank/DDBJ whole genome shotgun (WGS) entry which is preliminary data.</text>
</comment>
<comment type="cofactor">
    <cofactor evidence="7">
        <name>Zn(2+)</name>
        <dbReference type="ChEBI" id="CHEBI:29105"/>
    </cofactor>
    <text evidence="7">Binds 2 Zn(2+) ions per subunit.</text>
</comment>
<sequence>FREAVGDEQAEFSISFNEGNHDDGFPFDGAGGTLAHAFFPKDGKVHFDSAEEWTDKYDGFGYNFRLVASHEIGHALGLAHSYDQTALM</sequence>
<reference evidence="9" key="1">
    <citation type="submission" date="2021-02" db="EMBL/GenBank/DDBJ databases">
        <authorList>
            <person name="Nowell W R."/>
        </authorList>
    </citation>
    <scope>NUCLEOTIDE SEQUENCE</scope>
</reference>
<feature type="domain" description="Peptidase M10 metallopeptidase" evidence="8">
    <location>
        <begin position="1"/>
        <end position="88"/>
    </location>
</feature>
<dbReference type="Gene3D" id="3.40.390.10">
    <property type="entry name" value="Collagenase (Catalytic Domain)"/>
    <property type="match status" value="1"/>
</dbReference>
<dbReference type="Proteomes" id="UP000681720">
    <property type="component" value="Unassembled WGS sequence"/>
</dbReference>
<dbReference type="InterPro" id="IPR021190">
    <property type="entry name" value="Pept_M10A"/>
</dbReference>
<dbReference type="InterPro" id="IPR001818">
    <property type="entry name" value="Pept_M10_metallopeptidase"/>
</dbReference>
<keyword evidence="3" id="KW-0378">Hydrolase</keyword>
<feature type="binding site" evidence="7">
    <location>
        <position position="51"/>
    </location>
    <ligand>
        <name>Ca(2+)</name>
        <dbReference type="ChEBI" id="CHEBI:29108"/>
        <label>1</label>
    </ligand>
</feature>
<dbReference type="InterPro" id="IPR024079">
    <property type="entry name" value="MetalloPept_cat_dom_sf"/>
</dbReference>
<proteinExistence type="predicted"/>
<feature type="binding site" evidence="7">
    <location>
        <position position="48"/>
    </location>
    <ligand>
        <name>Ca(2+)</name>
        <dbReference type="ChEBI" id="CHEBI:29108"/>
        <label>3</label>
    </ligand>
</feature>
<feature type="non-terminal residue" evidence="9">
    <location>
        <position position="1"/>
    </location>
</feature>
<dbReference type="AlphaFoldDB" id="A0A8S2RSF7"/>
<evidence type="ECO:0000256" key="1">
    <source>
        <dbReference type="ARBA" id="ARBA00022670"/>
    </source>
</evidence>
<name>A0A8S2RSF7_9BILA</name>
<comment type="cofactor">
    <cofactor evidence="7">
        <name>Ca(2+)</name>
        <dbReference type="ChEBI" id="CHEBI:29108"/>
    </cofactor>
    <text evidence="7">Can bind about 5 Ca(2+) ions per subunit.</text>
</comment>
<feature type="binding site" evidence="7">
    <location>
        <position position="21"/>
    </location>
    <ligand>
        <name>Zn(2+)</name>
        <dbReference type="ChEBI" id="CHEBI:29105"/>
        <label>1</label>
    </ligand>
</feature>
<protein>
    <recommendedName>
        <fullName evidence="8">Peptidase M10 metallopeptidase domain-containing protein</fullName>
    </recommendedName>
</protein>
<keyword evidence="5" id="KW-0482">Metalloprotease</keyword>
<keyword evidence="7" id="KW-0106">Calcium</keyword>
<evidence type="ECO:0000259" key="8">
    <source>
        <dbReference type="Pfam" id="PF00413"/>
    </source>
</evidence>